<dbReference type="AlphaFoldDB" id="A0A2H3DKZ9"/>
<dbReference type="OrthoDB" id="3040553at2759"/>
<dbReference type="Gene3D" id="3.80.10.10">
    <property type="entry name" value="Ribonuclease Inhibitor"/>
    <property type="match status" value="1"/>
</dbReference>
<evidence type="ECO:0008006" key="3">
    <source>
        <dbReference type="Google" id="ProtNLM"/>
    </source>
</evidence>
<keyword evidence="2" id="KW-1185">Reference proteome</keyword>
<proteinExistence type="predicted"/>
<protein>
    <recommendedName>
        <fullName evidence="3">F-box domain-containing protein</fullName>
    </recommendedName>
</protein>
<dbReference type="Proteomes" id="UP000217790">
    <property type="component" value="Unassembled WGS sequence"/>
</dbReference>
<evidence type="ECO:0000313" key="2">
    <source>
        <dbReference type="Proteomes" id="UP000217790"/>
    </source>
</evidence>
<dbReference type="InterPro" id="IPR032675">
    <property type="entry name" value="LRR_dom_sf"/>
</dbReference>
<gene>
    <name evidence="1" type="ORF">ARMGADRAFT_1028151</name>
</gene>
<dbReference type="OMA" id="TCEFHET"/>
<dbReference type="InParanoid" id="A0A2H3DKZ9"/>
<sequence length="366" mass="41017">MDKSSWSIIKWLPNGVLSEIVRFSGPRELAILLRVAKLFNEIGLPLLYRNVHLNISEGNSTSAVSFKASIERDPARARMIKSIRLQALDLADTQTKALSFLMDDIKIITKCITPVILQLVNVEVFRMTCEFHETTFLSLLDVASFPKMHTLTLAFSNLISPRTISTFIDKHPTLRNVSLQCRSFSGNDLSVALPVFRHIELLEHISAPFEYFIAAMPSARNLTSASIDFSLYGVAEIERTFAALADSAVKDSFKTLVCTTQCSYEPIMDCISTLIPKIENLTIRSGPLPRFVGTRLLSVGQELIGTCYQASFNGLAKLKHLKRFTHLTIDKEDDALRQAIDRVDDQLFHGLPSTLSLLKLCTYLKF</sequence>
<organism evidence="1 2">
    <name type="scientific">Armillaria gallica</name>
    <name type="common">Bulbous honey fungus</name>
    <name type="synonym">Armillaria bulbosa</name>
    <dbReference type="NCBI Taxonomy" id="47427"/>
    <lineage>
        <taxon>Eukaryota</taxon>
        <taxon>Fungi</taxon>
        <taxon>Dikarya</taxon>
        <taxon>Basidiomycota</taxon>
        <taxon>Agaricomycotina</taxon>
        <taxon>Agaricomycetes</taxon>
        <taxon>Agaricomycetidae</taxon>
        <taxon>Agaricales</taxon>
        <taxon>Marasmiineae</taxon>
        <taxon>Physalacriaceae</taxon>
        <taxon>Armillaria</taxon>
    </lineage>
</organism>
<dbReference type="EMBL" id="KZ293651">
    <property type="protein sequence ID" value="PBK95895.1"/>
    <property type="molecule type" value="Genomic_DNA"/>
</dbReference>
<name>A0A2H3DKZ9_ARMGA</name>
<reference evidence="2" key="1">
    <citation type="journal article" date="2017" name="Nat. Ecol. Evol.">
        <title>Genome expansion and lineage-specific genetic innovations in the forest pathogenic fungi Armillaria.</title>
        <authorList>
            <person name="Sipos G."/>
            <person name="Prasanna A.N."/>
            <person name="Walter M.C."/>
            <person name="O'Connor E."/>
            <person name="Balint B."/>
            <person name="Krizsan K."/>
            <person name="Kiss B."/>
            <person name="Hess J."/>
            <person name="Varga T."/>
            <person name="Slot J."/>
            <person name="Riley R."/>
            <person name="Boka B."/>
            <person name="Rigling D."/>
            <person name="Barry K."/>
            <person name="Lee J."/>
            <person name="Mihaltcheva S."/>
            <person name="LaButti K."/>
            <person name="Lipzen A."/>
            <person name="Waldron R."/>
            <person name="Moloney N.M."/>
            <person name="Sperisen C."/>
            <person name="Kredics L."/>
            <person name="Vagvoelgyi C."/>
            <person name="Patrignani A."/>
            <person name="Fitzpatrick D."/>
            <person name="Nagy I."/>
            <person name="Doyle S."/>
            <person name="Anderson J.B."/>
            <person name="Grigoriev I.V."/>
            <person name="Gueldener U."/>
            <person name="Muensterkoetter M."/>
            <person name="Nagy L.G."/>
        </authorList>
    </citation>
    <scope>NUCLEOTIDE SEQUENCE [LARGE SCALE GENOMIC DNA]</scope>
    <source>
        <strain evidence="2">Ar21-2</strain>
    </source>
</reference>
<evidence type="ECO:0000313" key="1">
    <source>
        <dbReference type="EMBL" id="PBK95895.1"/>
    </source>
</evidence>
<accession>A0A2H3DKZ9</accession>